<keyword evidence="1" id="KW-0677">Repeat</keyword>
<feature type="domain" description="DYW" evidence="3">
    <location>
        <begin position="516"/>
        <end position="608"/>
    </location>
</feature>
<dbReference type="Pfam" id="PF12854">
    <property type="entry name" value="PPR_1"/>
    <property type="match status" value="1"/>
</dbReference>
<accession>A0A1D1Z5S0</accession>
<dbReference type="EMBL" id="GDJX01005710">
    <property type="protein sequence ID" value="JAT62226.1"/>
    <property type="molecule type" value="Transcribed_RNA"/>
</dbReference>
<feature type="repeat" description="PPR" evidence="2">
    <location>
        <begin position="337"/>
        <end position="371"/>
    </location>
</feature>
<dbReference type="NCBIfam" id="TIGR00756">
    <property type="entry name" value="PPR"/>
    <property type="match status" value="3"/>
</dbReference>
<dbReference type="Gene3D" id="1.25.40.10">
    <property type="entry name" value="Tetratricopeptide repeat domain"/>
    <property type="match status" value="3"/>
</dbReference>
<evidence type="ECO:0000313" key="4">
    <source>
        <dbReference type="EMBL" id="JAT62226.1"/>
    </source>
</evidence>
<dbReference type="InterPro" id="IPR011990">
    <property type="entry name" value="TPR-like_helical_dom_sf"/>
</dbReference>
<feature type="repeat" description="PPR" evidence="2">
    <location>
        <begin position="201"/>
        <end position="235"/>
    </location>
</feature>
<dbReference type="FunFam" id="1.25.40.10:FF:000404">
    <property type="entry name" value="Pentatricopeptide repeat-containing protein chloroplastic"/>
    <property type="match status" value="1"/>
</dbReference>
<organism evidence="4">
    <name type="scientific">Anthurium amnicola</name>
    <dbReference type="NCBI Taxonomy" id="1678845"/>
    <lineage>
        <taxon>Eukaryota</taxon>
        <taxon>Viridiplantae</taxon>
        <taxon>Streptophyta</taxon>
        <taxon>Embryophyta</taxon>
        <taxon>Tracheophyta</taxon>
        <taxon>Spermatophyta</taxon>
        <taxon>Magnoliopsida</taxon>
        <taxon>Liliopsida</taxon>
        <taxon>Araceae</taxon>
        <taxon>Pothoideae</taxon>
        <taxon>Potheae</taxon>
        <taxon>Anthurium</taxon>
    </lineage>
</organism>
<dbReference type="Pfam" id="PF01535">
    <property type="entry name" value="PPR"/>
    <property type="match status" value="2"/>
</dbReference>
<dbReference type="PROSITE" id="PS51375">
    <property type="entry name" value="PPR"/>
    <property type="match status" value="4"/>
</dbReference>
<proteinExistence type="predicted"/>
<dbReference type="GO" id="GO:0003723">
    <property type="term" value="F:RNA binding"/>
    <property type="evidence" value="ECO:0007669"/>
    <property type="project" value="InterPro"/>
</dbReference>
<dbReference type="PANTHER" id="PTHR47926:SF461">
    <property type="entry name" value="PENTATRICOPEPTIDE REPEAT SUPERFAMILY PROTEIN"/>
    <property type="match status" value="1"/>
</dbReference>
<dbReference type="GO" id="GO:0009451">
    <property type="term" value="P:RNA modification"/>
    <property type="evidence" value="ECO:0007669"/>
    <property type="project" value="InterPro"/>
</dbReference>
<evidence type="ECO:0000259" key="3">
    <source>
        <dbReference type="Pfam" id="PF14432"/>
    </source>
</evidence>
<dbReference type="GO" id="GO:0008270">
    <property type="term" value="F:zinc ion binding"/>
    <property type="evidence" value="ECO:0007669"/>
    <property type="project" value="InterPro"/>
</dbReference>
<reference evidence="4" key="1">
    <citation type="submission" date="2015-07" db="EMBL/GenBank/DDBJ databases">
        <title>Transcriptome Assembly of Anthurium amnicola.</title>
        <authorList>
            <person name="Suzuki J."/>
        </authorList>
    </citation>
    <scope>NUCLEOTIDE SEQUENCE</scope>
</reference>
<dbReference type="PANTHER" id="PTHR47926">
    <property type="entry name" value="PENTATRICOPEPTIDE REPEAT-CONTAINING PROTEIN"/>
    <property type="match status" value="1"/>
</dbReference>
<feature type="repeat" description="PPR" evidence="2">
    <location>
        <begin position="98"/>
        <end position="133"/>
    </location>
</feature>
<dbReference type="FunFam" id="1.25.40.10:FF:000427">
    <property type="entry name" value="Pentatricopeptide repeat-containing protein chloroplastic"/>
    <property type="match status" value="1"/>
</dbReference>
<sequence length="608" mass="68764">MGRASGLSMLTSARTLIGPSRYPHHTRQQIEQYIASLIHGCPDMRTLRQIHAHLLKYPFLSYSSSIYGLSKILGYCALSPSGDIAYARRLFVQIANPNVFSWNSMIRGCSQLLNPSREPISLYKLMLQRGFANPNSFTLAFALKACSVISAFLEGCQIHTHVYRYGLHSSPFVQTGLLNFYAKCEQLNAARSIFIEIPDKNLVAWSSMISGYARIGMVNEAFGLFREMQEARINPDEVTMVSVISACAKAGALDLGKWVHAFIDRNAIKLDMELNTALVDMYAKCGSIVKAREVFDKMSERDTKAWSSMIVGLAIHGHVEDVLELFSRMKERKVKPNEVTFIGVLSACAHRGLVSEGRRFWSTMQKLGIEPYMEHYGCMVDLLCRAGLIEEAYGFVETMPISPNSVIWRTLLVGCKNKRILDKGEIVAKRLLELEPLNAENYVLLSNMYALTFQWEKVSFLRKMMKQNGVKVVPGLSSIEIDGFVHEFVVGDESHLEIKNIREVLKYISDRVRHAGHEPLTSVVVHDVGEEEKEISLCEHSERLAIAFGLMKTRPPVIIRVVKNLRVCGDCHEVTKIISKVFDREIVVRDRVRFHHFVRGACSCNDFW</sequence>
<dbReference type="InterPro" id="IPR046960">
    <property type="entry name" value="PPR_At4g14850-like_plant"/>
</dbReference>
<gene>
    <name evidence="4" type="primary">PCMP-H51_4</name>
    <name evidence="4" type="ORF">g.70027</name>
</gene>
<dbReference type="Pfam" id="PF20431">
    <property type="entry name" value="E_motif"/>
    <property type="match status" value="1"/>
</dbReference>
<protein>
    <submittedName>
        <fullName evidence="4">Pentatricopeptide repeat-containing protein At1g59720, mitochondrial</fullName>
    </submittedName>
</protein>
<evidence type="ECO:0000256" key="2">
    <source>
        <dbReference type="PROSITE-ProRule" id="PRU00708"/>
    </source>
</evidence>
<dbReference type="InterPro" id="IPR032867">
    <property type="entry name" value="DYW_dom"/>
</dbReference>
<dbReference type="AlphaFoldDB" id="A0A1D1Z5S0"/>
<feature type="repeat" description="PPR" evidence="2">
    <location>
        <begin position="302"/>
        <end position="336"/>
    </location>
</feature>
<dbReference type="Pfam" id="PF13041">
    <property type="entry name" value="PPR_2"/>
    <property type="match status" value="2"/>
</dbReference>
<dbReference type="InterPro" id="IPR046848">
    <property type="entry name" value="E_motif"/>
</dbReference>
<dbReference type="SUPFAM" id="SSF48452">
    <property type="entry name" value="TPR-like"/>
    <property type="match status" value="1"/>
</dbReference>
<name>A0A1D1Z5S0_9ARAE</name>
<dbReference type="Pfam" id="PF14432">
    <property type="entry name" value="DYW_deaminase"/>
    <property type="match status" value="1"/>
</dbReference>
<evidence type="ECO:0000256" key="1">
    <source>
        <dbReference type="ARBA" id="ARBA00022737"/>
    </source>
</evidence>
<dbReference type="InterPro" id="IPR002885">
    <property type="entry name" value="PPR_rpt"/>
</dbReference>